<dbReference type="OrthoDB" id="1762789at2"/>
<gene>
    <name evidence="1" type="ORF">CHK_1697</name>
</gene>
<dbReference type="RefSeq" id="WP_046443567.1">
    <property type="nucleotide sequence ID" value="NZ_CAUERS010000066.1"/>
</dbReference>
<organism evidence="1 2">
    <name type="scientific">Christensenella hongkongensis</name>
    <dbReference type="NCBI Taxonomy" id="270498"/>
    <lineage>
        <taxon>Bacteria</taxon>
        <taxon>Bacillati</taxon>
        <taxon>Bacillota</taxon>
        <taxon>Clostridia</taxon>
        <taxon>Christensenellales</taxon>
        <taxon>Christensenellaceae</taxon>
        <taxon>Christensenella</taxon>
    </lineage>
</organism>
<dbReference type="Pfam" id="PF07949">
    <property type="entry name" value="YbbR"/>
    <property type="match status" value="3"/>
</dbReference>
<dbReference type="STRING" id="270498.CHK_1697"/>
<protein>
    <submittedName>
        <fullName evidence="1">Putative secreted protein associated with spyDAC</fullName>
    </submittedName>
</protein>
<dbReference type="EMBL" id="LAYJ01000101">
    <property type="protein sequence ID" value="KKI50771.1"/>
    <property type="molecule type" value="Genomic_DNA"/>
</dbReference>
<dbReference type="AlphaFoldDB" id="A0A0M2NIH7"/>
<dbReference type="InterPro" id="IPR053154">
    <property type="entry name" value="c-di-AMP_regulator"/>
</dbReference>
<accession>A0A0M2NIH7</accession>
<comment type="caution">
    <text evidence="1">The sequence shown here is derived from an EMBL/GenBank/DDBJ whole genome shotgun (WGS) entry which is preliminary data.</text>
</comment>
<dbReference type="InterPro" id="IPR012505">
    <property type="entry name" value="YbbR"/>
</dbReference>
<name>A0A0M2NIH7_9FIRM</name>
<dbReference type="PANTHER" id="PTHR37804:SF1">
    <property type="entry name" value="CDAA REGULATORY PROTEIN CDAR"/>
    <property type="match status" value="1"/>
</dbReference>
<dbReference type="PANTHER" id="PTHR37804">
    <property type="entry name" value="CDAA REGULATORY PROTEIN CDAR"/>
    <property type="match status" value="1"/>
</dbReference>
<dbReference type="Gene3D" id="2.170.120.40">
    <property type="entry name" value="YbbR-like domain"/>
    <property type="match status" value="2"/>
</dbReference>
<dbReference type="Proteomes" id="UP000034076">
    <property type="component" value="Unassembled WGS sequence"/>
</dbReference>
<sequence>MSKVVDIIKRIFVNNWKMKLIALIFALVLWSFMIAETNPPKSKVFKDIPVTFTAADELKQKGLTSTVPLSELLKSVTVEAETNADALQYLNENMIRATVDLSSINDVGEYTLPVKATSTFSQSTIVSKDPETVTITIEEIASREVPVEVKLTGDQKDWLYYGQPVLDEANVSVSGSKSNVEKVSKAICYINIDSMETSTKESYKVTLVDSNGNELSGDLFTGVPSVIVEMPVYPKKDVPIDTEAVKSSITGLASGFEISKLTVDPETVSIAGTLENIDPVTSVSLEPIDLEGAQGDMIIEAKVKLPEGVIAATPSTVKLQLSISQPEIMRTYSAKEIRARNLEDGLTASISPTAIDINVYGTQEVYDTNDITSSKIKPFVDLTGLSKGVHENVPVKFENEPDLGVRLEPSQATVTVTIT</sequence>
<dbReference type="Gene3D" id="2.170.120.30">
    <property type="match status" value="2"/>
</dbReference>
<evidence type="ECO:0000313" key="2">
    <source>
        <dbReference type="Proteomes" id="UP000034076"/>
    </source>
</evidence>
<reference evidence="1 2" key="1">
    <citation type="submission" date="2015-04" db="EMBL/GenBank/DDBJ databases">
        <title>Draft genome sequence of bacteremic isolate Catabacter hongkongensis type strain HKU16T.</title>
        <authorList>
            <person name="Lau S.K."/>
            <person name="Teng J.L."/>
            <person name="Huang Y."/>
            <person name="Curreem S.O."/>
            <person name="Tsui S.K."/>
            <person name="Woo P.C."/>
        </authorList>
    </citation>
    <scope>NUCLEOTIDE SEQUENCE [LARGE SCALE GENOMIC DNA]</scope>
    <source>
        <strain evidence="1 2">HKU16</strain>
    </source>
</reference>
<keyword evidence="2" id="KW-1185">Reference proteome</keyword>
<proteinExistence type="predicted"/>
<evidence type="ECO:0000313" key="1">
    <source>
        <dbReference type="EMBL" id="KKI50771.1"/>
    </source>
</evidence>